<evidence type="ECO:0000256" key="3">
    <source>
        <dbReference type="ARBA" id="ARBA00022970"/>
    </source>
</evidence>
<comment type="similarity">
    <text evidence="1">Belongs to the leucine-binding protein family.</text>
</comment>
<keyword evidence="2" id="KW-0732">Signal</keyword>
<dbReference type="SUPFAM" id="SSF53822">
    <property type="entry name" value="Periplasmic binding protein-like I"/>
    <property type="match status" value="1"/>
</dbReference>
<dbReference type="Proteomes" id="UP000278823">
    <property type="component" value="Unassembled WGS sequence"/>
</dbReference>
<dbReference type="PANTHER" id="PTHR30483">
    <property type="entry name" value="LEUCINE-SPECIFIC-BINDING PROTEIN"/>
    <property type="match status" value="1"/>
</dbReference>
<name>A0A3S0R735_9HYPH</name>
<proteinExistence type="inferred from homology"/>
<dbReference type="Gene3D" id="3.40.50.2300">
    <property type="match status" value="2"/>
</dbReference>
<keyword evidence="3" id="KW-0813">Transport</keyword>
<dbReference type="InterPro" id="IPR051010">
    <property type="entry name" value="BCAA_transport"/>
</dbReference>
<gene>
    <name evidence="5" type="ORF">EFQ99_23125</name>
</gene>
<dbReference type="PANTHER" id="PTHR30483:SF6">
    <property type="entry name" value="PERIPLASMIC BINDING PROTEIN OF ABC TRANSPORTER FOR NATURAL AMINO ACIDS"/>
    <property type="match status" value="1"/>
</dbReference>
<sequence length="407" mass="43771">MAASNIFPTPALAQAAKLKVGYVSPVTGIYATFAEADPFLLKQVREALKGGLVNNGKTYEVEIIDIDDQTNPDRSTSATQQLINSDEVNLVLAQGALGIKNVSAQCELAGVPSITTMDPWQGWLFPQGGKPDTGFKYANHFFWGIEDIISTYVSMWSALDTNKKIGSCFSNDPPGQTFSSSEIGFPPALRKAGFEMVDVGLYEPGSNDYSRQIAAFRDAGCDIMSGLFDPPDWVVFWRQAMQAGFKPKVVTIAKALLFPAGVQSLGAAANGMSTEVWWTPDYPFKSSITGQSCGELAKSYETETGKRWTQPIGVVHSLLEAGINALRTADDPTDPDSVADAIKKMKLDTVVGTLDWANSPIKSVAKMAIAGGQWHVDPNGDFNLAVVNNQGMPQVPVTAPFQMKIGA</sequence>
<dbReference type="EMBL" id="RJTH01000009">
    <property type="protein sequence ID" value="RUM22941.1"/>
    <property type="molecule type" value="Genomic_DNA"/>
</dbReference>
<protein>
    <submittedName>
        <fullName evidence="5">ABC transporter substrate-binding protein</fullName>
    </submittedName>
</protein>
<dbReference type="Pfam" id="PF13458">
    <property type="entry name" value="Peripla_BP_6"/>
    <property type="match status" value="1"/>
</dbReference>
<accession>A0A3S0R735</accession>
<feature type="domain" description="Leucine-binding protein" evidence="4">
    <location>
        <begin position="18"/>
        <end position="357"/>
    </location>
</feature>
<evidence type="ECO:0000256" key="2">
    <source>
        <dbReference type="ARBA" id="ARBA00022729"/>
    </source>
</evidence>
<keyword evidence="6" id="KW-1185">Reference proteome</keyword>
<dbReference type="InterPro" id="IPR028081">
    <property type="entry name" value="Leu-bd"/>
</dbReference>
<evidence type="ECO:0000313" key="5">
    <source>
        <dbReference type="EMBL" id="RUM22941.1"/>
    </source>
</evidence>
<dbReference type="OrthoDB" id="6753945at2"/>
<keyword evidence="3" id="KW-0029">Amino-acid transport</keyword>
<organism evidence="5 6">
    <name type="scientific">Rhizobium vallis</name>
    <dbReference type="NCBI Taxonomy" id="634290"/>
    <lineage>
        <taxon>Bacteria</taxon>
        <taxon>Pseudomonadati</taxon>
        <taxon>Pseudomonadota</taxon>
        <taxon>Alphaproteobacteria</taxon>
        <taxon>Hyphomicrobiales</taxon>
        <taxon>Rhizobiaceae</taxon>
        <taxon>Rhizobium/Agrobacterium group</taxon>
        <taxon>Rhizobium</taxon>
    </lineage>
</organism>
<evidence type="ECO:0000256" key="1">
    <source>
        <dbReference type="ARBA" id="ARBA00010062"/>
    </source>
</evidence>
<reference evidence="6" key="1">
    <citation type="submission" date="2018-11" db="EMBL/GenBank/DDBJ databases">
        <title>Rhizobium chutanense sp. nov., isolated from root nodules of Phaseolus vulgaris in China.</title>
        <authorList>
            <person name="Huo Y."/>
        </authorList>
    </citation>
    <scope>NUCLEOTIDE SEQUENCE [LARGE SCALE GENOMIC DNA]</scope>
    <source>
        <strain evidence="6">CCBAU 65647</strain>
    </source>
</reference>
<dbReference type="AlphaFoldDB" id="A0A3S0R735"/>
<comment type="caution">
    <text evidence="5">The sequence shown here is derived from an EMBL/GenBank/DDBJ whole genome shotgun (WGS) entry which is preliminary data.</text>
</comment>
<evidence type="ECO:0000259" key="4">
    <source>
        <dbReference type="Pfam" id="PF13458"/>
    </source>
</evidence>
<dbReference type="CDD" id="cd06337">
    <property type="entry name" value="PBP1_ABC_ligand_binding-like"/>
    <property type="match status" value="1"/>
</dbReference>
<dbReference type="RefSeq" id="WP_126923546.1">
    <property type="nucleotide sequence ID" value="NZ_ML133694.1"/>
</dbReference>
<evidence type="ECO:0000313" key="6">
    <source>
        <dbReference type="Proteomes" id="UP000278823"/>
    </source>
</evidence>
<dbReference type="GO" id="GO:0006865">
    <property type="term" value="P:amino acid transport"/>
    <property type="evidence" value="ECO:0007669"/>
    <property type="project" value="UniProtKB-KW"/>
</dbReference>
<dbReference type="InterPro" id="IPR028082">
    <property type="entry name" value="Peripla_BP_I"/>
</dbReference>